<keyword evidence="4 8" id="KW-0479">Metal-binding</keyword>
<keyword evidence="3 8" id="KW-0349">Heme</keyword>
<organism evidence="10 11">
    <name type="scientific">Lophium mytilinum</name>
    <dbReference type="NCBI Taxonomy" id="390894"/>
    <lineage>
        <taxon>Eukaryota</taxon>
        <taxon>Fungi</taxon>
        <taxon>Dikarya</taxon>
        <taxon>Ascomycota</taxon>
        <taxon>Pezizomycotina</taxon>
        <taxon>Dothideomycetes</taxon>
        <taxon>Pleosporomycetidae</taxon>
        <taxon>Mytilinidiales</taxon>
        <taxon>Mytilinidiaceae</taxon>
        <taxon>Lophium</taxon>
    </lineage>
</organism>
<dbReference type="Pfam" id="PF00067">
    <property type="entry name" value="p450"/>
    <property type="match status" value="1"/>
</dbReference>
<evidence type="ECO:0000256" key="2">
    <source>
        <dbReference type="ARBA" id="ARBA00010617"/>
    </source>
</evidence>
<dbReference type="PROSITE" id="PS00086">
    <property type="entry name" value="CYTOCHROME_P450"/>
    <property type="match status" value="1"/>
</dbReference>
<dbReference type="Proteomes" id="UP000799750">
    <property type="component" value="Unassembled WGS sequence"/>
</dbReference>
<keyword evidence="9" id="KW-0812">Transmembrane</keyword>
<dbReference type="PRINTS" id="PR00385">
    <property type="entry name" value="P450"/>
</dbReference>
<dbReference type="OrthoDB" id="1470350at2759"/>
<keyword evidence="11" id="KW-1185">Reference proteome</keyword>
<keyword evidence="7 8" id="KW-0503">Monooxygenase</keyword>
<dbReference type="PRINTS" id="PR01239">
    <property type="entry name" value="EP450IICYP52"/>
</dbReference>
<dbReference type="PANTHER" id="PTHR24287:SF1">
    <property type="entry name" value="P450, PUTATIVE (EUROFUNG)-RELATED"/>
    <property type="match status" value="1"/>
</dbReference>
<dbReference type="Gene3D" id="1.10.630.10">
    <property type="entry name" value="Cytochrome P450"/>
    <property type="match status" value="1"/>
</dbReference>
<dbReference type="GO" id="GO:0016712">
    <property type="term" value="F:oxidoreductase activity, acting on paired donors, with incorporation or reduction of molecular oxygen, reduced flavin or flavoprotein as one donor, and incorporation of one atom of oxygen"/>
    <property type="evidence" value="ECO:0007669"/>
    <property type="project" value="InterPro"/>
</dbReference>
<dbReference type="CDD" id="cd11063">
    <property type="entry name" value="CYP52"/>
    <property type="match status" value="1"/>
</dbReference>
<evidence type="ECO:0000256" key="6">
    <source>
        <dbReference type="ARBA" id="ARBA00023004"/>
    </source>
</evidence>
<comment type="similarity">
    <text evidence="2 8">Belongs to the cytochrome P450 family.</text>
</comment>
<dbReference type="InterPro" id="IPR001128">
    <property type="entry name" value="Cyt_P450"/>
</dbReference>
<evidence type="ECO:0000313" key="11">
    <source>
        <dbReference type="Proteomes" id="UP000799750"/>
    </source>
</evidence>
<feature type="transmembrane region" description="Helical" evidence="9">
    <location>
        <begin position="317"/>
        <end position="343"/>
    </location>
</feature>
<keyword evidence="9" id="KW-0472">Membrane</keyword>
<evidence type="ECO:0000256" key="7">
    <source>
        <dbReference type="ARBA" id="ARBA00023033"/>
    </source>
</evidence>
<dbReference type="InterPro" id="IPR047146">
    <property type="entry name" value="Cyt_P450_E_CYP52_fungi"/>
</dbReference>
<accession>A0A6A6QXW6</accession>
<keyword evidence="6 8" id="KW-0408">Iron</keyword>
<evidence type="ECO:0000256" key="9">
    <source>
        <dbReference type="SAM" id="Phobius"/>
    </source>
</evidence>
<dbReference type="GO" id="GO:0020037">
    <property type="term" value="F:heme binding"/>
    <property type="evidence" value="ECO:0007669"/>
    <property type="project" value="InterPro"/>
</dbReference>
<evidence type="ECO:0000313" key="10">
    <source>
        <dbReference type="EMBL" id="KAF2497096.1"/>
    </source>
</evidence>
<keyword evidence="5 8" id="KW-0560">Oxidoreductase</keyword>
<dbReference type="InterPro" id="IPR036396">
    <property type="entry name" value="Cyt_P450_sf"/>
</dbReference>
<protein>
    <submittedName>
        <fullName evidence="10">Putative cytochrome P450 alkane hydroxylase</fullName>
    </submittedName>
</protein>
<proteinExistence type="inferred from homology"/>
<feature type="transmembrane region" description="Helical" evidence="9">
    <location>
        <begin position="16"/>
        <end position="36"/>
    </location>
</feature>
<reference evidence="10" key="1">
    <citation type="journal article" date="2020" name="Stud. Mycol.">
        <title>101 Dothideomycetes genomes: a test case for predicting lifestyles and emergence of pathogens.</title>
        <authorList>
            <person name="Haridas S."/>
            <person name="Albert R."/>
            <person name="Binder M."/>
            <person name="Bloem J."/>
            <person name="Labutti K."/>
            <person name="Salamov A."/>
            <person name="Andreopoulos B."/>
            <person name="Baker S."/>
            <person name="Barry K."/>
            <person name="Bills G."/>
            <person name="Bluhm B."/>
            <person name="Cannon C."/>
            <person name="Castanera R."/>
            <person name="Culley D."/>
            <person name="Daum C."/>
            <person name="Ezra D."/>
            <person name="Gonzalez J."/>
            <person name="Henrissat B."/>
            <person name="Kuo A."/>
            <person name="Liang C."/>
            <person name="Lipzen A."/>
            <person name="Lutzoni F."/>
            <person name="Magnuson J."/>
            <person name="Mondo S."/>
            <person name="Nolan M."/>
            <person name="Ohm R."/>
            <person name="Pangilinan J."/>
            <person name="Park H.-J."/>
            <person name="Ramirez L."/>
            <person name="Alfaro M."/>
            <person name="Sun H."/>
            <person name="Tritt A."/>
            <person name="Yoshinaga Y."/>
            <person name="Zwiers L.-H."/>
            <person name="Turgeon B."/>
            <person name="Goodwin S."/>
            <person name="Spatafora J."/>
            <person name="Crous P."/>
            <person name="Grigoriev I."/>
        </authorList>
    </citation>
    <scope>NUCLEOTIDE SEQUENCE</scope>
    <source>
        <strain evidence="10">CBS 269.34</strain>
    </source>
</reference>
<dbReference type="InterPro" id="IPR002974">
    <property type="entry name" value="Cyt_P450_E_CYP52_ascomycetes"/>
</dbReference>
<evidence type="ECO:0000256" key="3">
    <source>
        <dbReference type="ARBA" id="ARBA00022617"/>
    </source>
</evidence>
<dbReference type="AlphaFoldDB" id="A0A6A6QXW6"/>
<name>A0A6A6QXW6_9PEZI</name>
<evidence type="ECO:0000256" key="5">
    <source>
        <dbReference type="ARBA" id="ARBA00023002"/>
    </source>
</evidence>
<gene>
    <name evidence="10" type="ORF">BU16DRAFT_459317</name>
</gene>
<dbReference type="PANTHER" id="PTHR24287">
    <property type="entry name" value="P450, PUTATIVE (EUROFUNG)-RELATED"/>
    <property type="match status" value="1"/>
</dbReference>
<dbReference type="SUPFAM" id="SSF48264">
    <property type="entry name" value="Cytochrome P450"/>
    <property type="match status" value="1"/>
</dbReference>
<comment type="cofactor">
    <cofactor evidence="1">
        <name>heme</name>
        <dbReference type="ChEBI" id="CHEBI:30413"/>
    </cofactor>
</comment>
<dbReference type="GO" id="GO:0005506">
    <property type="term" value="F:iron ion binding"/>
    <property type="evidence" value="ECO:0007669"/>
    <property type="project" value="InterPro"/>
</dbReference>
<evidence type="ECO:0000256" key="4">
    <source>
        <dbReference type="ARBA" id="ARBA00022723"/>
    </source>
</evidence>
<sequence>MAEGIGKTANFHQSEVYFILYSVPIGLLILTIFLTLTLSHFRPHARAGGEGCKAPPSYPHIDPIFGLDSLFLCLRDLHRGNLMNHLDDTFKRIQGGVYTYSTNFLGSRVIYTIEPENVKTIFATRYEDYGQSQTRKDALAIFGPGIFTLDGAQWQASRALLRPNFVRSQISDMSRLEVHVRQLIAKIPKNGEVVDLQPLFSELTMDSATELMLGESTNLLSGTPRVEARRFMDAFTYACEEPSFRMGIGWLATLIPDPKFHRCIRDMKAFVNIFVRRAIALQEIGKGTITGVEDDGVVARYVFLPHLARSRYDEKRIAAELMAVIVAGGGTTSSLLTVLWFTLARRPDVFSKLRNEVLSSFGTKLPSFEEVKGLKYLNWTMREIQRLYPVIPVNSRITLKDTVLPVGGGNDGRSPIFLSKGARVLHFPYSMHRRKDIYGDDADKFRPERWENLRTSWEYLPFSGGPRTCIGQQHALTEALYTTVRLLQSFKDVQPGDSSMWAEKLVLSMSVRSGCNVKLTA</sequence>
<dbReference type="EMBL" id="MU004187">
    <property type="protein sequence ID" value="KAF2497096.1"/>
    <property type="molecule type" value="Genomic_DNA"/>
</dbReference>
<evidence type="ECO:0000256" key="8">
    <source>
        <dbReference type="RuleBase" id="RU000461"/>
    </source>
</evidence>
<evidence type="ECO:0000256" key="1">
    <source>
        <dbReference type="ARBA" id="ARBA00001971"/>
    </source>
</evidence>
<dbReference type="InterPro" id="IPR017972">
    <property type="entry name" value="Cyt_P450_CS"/>
</dbReference>
<keyword evidence="9" id="KW-1133">Transmembrane helix</keyword>